<keyword evidence="4" id="KW-0809">Transit peptide</keyword>
<dbReference type="GO" id="GO:0000373">
    <property type="term" value="P:Group II intron splicing"/>
    <property type="evidence" value="ECO:0007669"/>
    <property type="project" value="InterPro"/>
</dbReference>
<keyword evidence="5" id="KW-0508">mRNA splicing</keyword>
<reference evidence="9" key="1">
    <citation type="submission" date="2015-07" db="EMBL/GenBank/DDBJ databases">
        <title>Transcriptome Assembly of Anthurium amnicola.</title>
        <authorList>
            <person name="Suzuki J."/>
        </authorList>
    </citation>
    <scope>NUCLEOTIDE SEQUENCE</scope>
</reference>
<dbReference type="GO" id="GO:1990904">
    <property type="term" value="C:ribonucleoprotein complex"/>
    <property type="evidence" value="ECO:0007669"/>
    <property type="project" value="UniProtKB-KW"/>
</dbReference>
<evidence type="ECO:0000256" key="5">
    <source>
        <dbReference type="ARBA" id="ARBA00023187"/>
    </source>
</evidence>
<proteinExistence type="predicted"/>
<accession>A0A1D1XMH9</accession>
<name>A0A1D1XMH9_9ARAE</name>
<dbReference type="PANTHER" id="PTHR46247:SF3">
    <property type="entry name" value="CRS2-ASSOCIATED FACTOR 2, CHLOROPLASTIC"/>
    <property type="match status" value="1"/>
</dbReference>
<dbReference type="InterPro" id="IPR044599">
    <property type="entry name" value="CAF1P_plant"/>
</dbReference>
<evidence type="ECO:0000259" key="8">
    <source>
        <dbReference type="PROSITE" id="PS51295"/>
    </source>
</evidence>
<dbReference type="PROSITE" id="PS51295">
    <property type="entry name" value="CRM"/>
    <property type="match status" value="1"/>
</dbReference>
<keyword evidence="3 7" id="KW-0694">RNA-binding</keyword>
<evidence type="ECO:0000256" key="3">
    <source>
        <dbReference type="ARBA" id="ARBA00022884"/>
    </source>
</evidence>
<protein>
    <submittedName>
        <fullName evidence="9">CRS2-associated factor 2, chloroplastic</fullName>
    </submittedName>
</protein>
<gene>
    <name evidence="9" type="primary">Os01g0323300_1</name>
    <name evidence="9" type="ORF">g.110320</name>
</gene>
<evidence type="ECO:0000256" key="6">
    <source>
        <dbReference type="ARBA" id="ARBA00023274"/>
    </source>
</evidence>
<dbReference type="Gene3D" id="3.30.110.60">
    <property type="entry name" value="YhbY-like"/>
    <property type="match status" value="1"/>
</dbReference>
<feature type="domain" description="CRM" evidence="8">
    <location>
        <begin position="1"/>
        <end position="77"/>
    </location>
</feature>
<evidence type="ECO:0000313" key="9">
    <source>
        <dbReference type="EMBL" id="JAT43585.1"/>
    </source>
</evidence>
<dbReference type="GO" id="GO:0003723">
    <property type="term" value="F:RNA binding"/>
    <property type="evidence" value="ECO:0007669"/>
    <property type="project" value="UniProtKB-UniRule"/>
</dbReference>
<evidence type="ECO:0000256" key="7">
    <source>
        <dbReference type="PROSITE-ProRule" id="PRU00626"/>
    </source>
</evidence>
<keyword evidence="2" id="KW-0677">Repeat</keyword>
<evidence type="ECO:0000256" key="2">
    <source>
        <dbReference type="ARBA" id="ARBA00022737"/>
    </source>
</evidence>
<dbReference type="InterPro" id="IPR001890">
    <property type="entry name" value="RNA-binding_CRM"/>
</dbReference>
<evidence type="ECO:0000256" key="4">
    <source>
        <dbReference type="ARBA" id="ARBA00022946"/>
    </source>
</evidence>
<dbReference type="AlphaFoldDB" id="A0A1D1XMH9"/>
<keyword evidence="6" id="KW-0687">Ribonucleoprotein</keyword>
<dbReference type="PANTHER" id="PTHR46247">
    <property type="entry name" value="CRS2-ASSOCIATED FACTOR 1, CHLOROPLASTIC"/>
    <property type="match status" value="1"/>
</dbReference>
<sequence>MLSSPKNGIYINLVRNARDAFEESPLVKINCQGLHASDYKKIGAKLKELVPCVLLSFDQEQILMWRGRDWKSKYSKSASLVPNNRSFISGTPYLGCPGQTGMGDARSTDKNEISSPRMFSLWKRALEASKALLLDETVLSPDTLLEKVEEFEGTTQAVEHSYPALISSGVAGADILLGAEEEPKVKTKDDRGEDLVNMNDHYSDDTSDAFGFQESLTPFGSLPVDSLAKHLNPE</sequence>
<dbReference type="Pfam" id="PF01985">
    <property type="entry name" value="CRS1_YhbY"/>
    <property type="match status" value="1"/>
</dbReference>
<organism evidence="9">
    <name type="scientific">Anthurium amnicola</name>
    <dbReference type="NCBI Taxonomy" id="1678845"/>
    <lineage>
        <taxon>Eukaryota</taxon>
        <taxon>Viridiplantae</taxon>
        <taxon>Streptophyta</taxon>
        <taxon>Embryophyta</taxon>
        <taxon>Tracheophyta</taxon>
        <taxon>Spermatophyta</taxon>
        <taxon>Magnoliopsida</taxon>
        <taxon>Liliopsida</taxon>
        <taxon>Araceae</taxon>
        <taxon>Pothoideae</taxon>
        <taxon>Potheae</taxon>
        <taxon>Anthurium</taxon>
    </lineage>
</organism>
<dbReference type="InterPro" id="IPR035920">
    <property type="entry name" value="YhbY-like_sf"/>
</dbReference>
<keyword evidence="1" id="KW-0507">mRNA processing</keyword>
<evidence type="ECO:0000256" key="1">
    <source>
        <dbReference type="ARBA" id="ARBA00022664"/>
    </source>
</evidence>
<dbReference type="EMBL" id="GDJX01024351">
    <property type="protein sequence ID" value="JAT43585.1"/>
    <property type="molecule type" value="Transcribed_RNA"/>
</dbReference>
<dbReference type="GO" id="GO:0006397">
    <property type="term" value="P:mRNA processing"/>
    <property type="evidence" value="ECO:0007669"/>
    <property type="project" value="UniProtKB-KW"/>
</dbReference>
<dbReference type="SUPFAM" id="SSF75471">
    <property type="entry name" value="YhbY-like"/>
    <property type="match status" value="1"/>
</dbReference>